<dbReference type="PANTHER" id="PTHR30157:SF0">
    <property type="entry name" value="NADPH-DEPENDENT FERRIC-CHELATE REDUCTASE"/>
    <property type="match status" value="1"/>
</dbReference>
<evidence type="ECO:0000259" key="2">
    <source>
        <dbReference type="PROSITE" id="PS51384"/>
    </source>
</evidence>
<comment type="similarity">
    <text evidence="1">Belongs to the SIP oxidoreductase family.</text>
</comment>
<name>A0ABT6P5A3_9BACT</name>
<feature type="domain" description="FAD-binding FR-type" evidence="2">
    <location>
        <begin position="14"/>
        <end position="112"/>
    </location>
</feature>
<dbReference type="Pfam" id="PF08021">
    <property type="entry name" value="FAD_binding_9"/>
    <property type="match status" value="1"/>
</dbReference>
<evidence type="ECO:0000256" key="1">
    <source>
        <dbReference type="ARBA" id="ARBA00035644"/>
    </source>
</evidence>
<evidence type="ECO:0000313" key="3">
    <source>
        <dbReference type="EMBL" id="MDI1435801.1"/>
    </source>
</evidence>
<dbReference type="SUPFAM" id="SSF63380">
    <property type="entry name" value="Riboflavin synthase domain-like"/>
    <property type="match status" value="1"/>
</dbReference>
<keyword evidence="4" id="KW-1185">Reference proteome</keyword>
<comment type="caution">
    <text evidence="3">The sequence shown here is derived from an EMBL/GenBank/DDBJ whole genome shotgun (WGS) entry which is preliminary data.</text>
</comment>
<dbReference type="InterPro" id="IPR017938">
    <property type="entry name" value="Riboflavin_synthase-like_b-brl"/>
</dbReference>
<dbReference type="PROSITE" id="PS51384">
    <property type="entry name" value="FAD_FR"/>
    <property type="match status" value="1"/>
</dbReference>
<dbReference type="EMBL" id="JARZHI010000066">
    <property type="protein sequence ID" value="MDI1435801.1"/>
    <property type="molecule type" value="Genomic_DNA"/>
</dbReference>
<gene>
    <name evidence="3" type="ORF">QHF89_40225</name>
</gene>
<dbReference type="InterPro" id="IPR039374">
    <property type="entry name" value="SIP_fam"/>
</dbReference>
<sequence>MSTIKQALGGLLKPILRAVRVERVTDVADRFRLFVLAGEALTGPRCAPGDKMQVMIDGDFRTYTPFAFDAAAGRLSLLAFIHGDGPGARWARALRAGDEVHFFGPRGSLPLRELPSPTLLVGDETSIAVGRALGELGKPSTVVLEVDDVTATQAAADAIGLRDVSFVARAAGDAHVDALWSAVKAASKTPSALVLTGKAQTIQAIRRLAQRERVTFAAQKNKAYWAPGKRGLD</sequence>
<dbReference type="Proteomes" id="UP001160301">
    <property type="component" value="Unassembled WGS sequence"/>
</dbReference>
<dbReference type="InterPro" id="IPR017927">
    <property type="entry name" value="FAD-bd_FR_type"/>
</dbReference>
<proteinExistence type="inferred from homology"/>
<accession>A0ABT6P5A3</accession>
<dbReference type="RefSeq" id="WP_136972443.1">
    <property type="nucleotide sequence ID" value="NZ_JARZHI010000066.1"/>
</dbReference>
<dbReference type="Pfam" id="PF04954">
    <property type="entry name" value="SIP"/>
    <property type="match status" value="1"/>
</dbReference>
<dbReference type="PANTHER" id="PTHR30157">
    <property type="entry name" value="FERRIC REDUCTASE, NADPH-DEPENDENT"/>
    <property type="match status" value="1"/>
</dbReference>
<dbReference type="CDD" id="cd06193">
    <property type="entry name" value="siderophore_interacting"/>
    <property type="match status" value="1"/>
</dbReference>
<evidence type="ECO:0000313" key="4">
    <source>
        <dbReference type="Proteomes" id="UP001160301"/>
    </source>
</evidence>
<dbReference type="Gene3D" id="2.40.30.10">
    <property type="entry name" value="Translation factors"/>
    <property type="match status" value="1"/>
</dbReference>
<reference evidence="3 4" key="1">
    <citation type="submission" date="2023-04" db="EMBL/GenBank/DDBJ databases">
        <title>The genome sequence of Polyangium sorediatum DSM14670.</title>
        <authorList>
            <person name="Zhang X."/>
        </authorList>
    </citation>
    <scope>NUCLEOTIDE SEQUENCE [LARGE SCALE GENOMIC DNA]</scope>
    <source>
        <strain evidence="3 4">DSM 14670</strain>
    </source>
</reference>
<organism evidence="3 4">
    <name type="scientific">Polyangium sorediatum</name>
    <dbReference type="NCBI Taxonomy" id="889274"/>
    <lineage>
        <taxon>Bacteria</taxon>
        <taxon>Pseudomonadati</taxon>
        <taxon>Myxococcota</taxon>
        <taxon>Polyangia</taxon>
        <taxon>Polyangiales</taxon>
        <taxon>Polyangiaceae</taxon>
        <taxon>Polyangium</taxon>
    </lineage>
</organism>
<dbReference type="InterPro" id="IPR007037">
    <property type="entry name" value="SIP_rossman_dom"/>
</dbReference>
<dbReference type="Gene3D" id="3.40.50.80">
    <property type="entry name" value="Nucleotide-binding domain of ferredoxin-NADP reductase (FNR) module"/>
    <property type="match status" value="1"/>
</dbReference>
<protein>
    <submittedName>
        <fullName evidence="3">Siderophore-interacting protein</fullName>
    </submittedName>
</protein>
<dbReference type="InterPro" id="IPR013113">
    <property type="entry name" value="SIP_FAD-bd"/>
</dbReference>
<dbReference type="InterPro" id="IPR039261">
    <property type="entry name" value="FNR_nucleotide-bd"/>
</dbReference>